<evidence type="ECO:0000313" key="7">
    <source>
        <dbReference type="Proteomes" id="UP000248333"/>
    </source>
</evidence>
<keyword evidence="7" id="KW-1185">Reference proteome</keyword>
<dbReference type="InterPro" id="IPR001314">
    <property type="entry name" value="Peptidase_S1A"/>
</dbReference>
<dbReference type="Gene3D" id="2.90.10.10">
    <property type="entry name" value="Bulb-type lectin domain"/>
    <property type="match status" value="3"/>
</dbReference>
<dbReference type="EMBL" id="PYBV01000005">
    <property type="protein sequence ID" value="PYC75034.1"/>
    <property type="molecule type" value="Genomic_DNA"/>
</dbReference>
<evidence type="ECO:0000256" key="1">
    <source>
        <dbReference type="ARBA" id="ARBA00007664"/>
    </source>
</evidence>
<keyword evidence="2" id="KW-1015">Disulfide bond</keyword>
<dbReference type="SUPFAM" id="SSF51110">
    <property type="entry name" value="alpha-D-mannose-specific plant lectins"/>
    <property type="match status" value="2"/>
</dbReference>
<evidence type="ECO:0000256" key="2">
    <source>
        <dbReference type="ARBA" id="ARBA00023157"/>
    </source>
</evidence>
<name>A0A318NNZ4_9ACTN</name>
<dbReference type="InterPro" id="IPR001254">
    <property type="entry name" value="Trypsin_dom"/>
</dbReference>
<feature type="domain" description="Peptidase S1" evidence="4">
    <location>
        <begin position="31"/>
        <end position="254"/>
    </location>
</feature>
<dbReference type="CDD" id="cd00028">
    <property type="entry name" value="B_lectin"/>
    <property type="match status" value="1"/>
</dbReference>
<dbReference type="OrthoDB" id="9815928at2"/>
<dbReference type="PANTHER" id="PTHR24276:SF98">
    <property type="entry name" value="FI18310P1-RELATED"/>
    <property type="match status" value="1"/>
</dbReference>
<dbReference type="PRINTS" id="PR00722">
    <property type="entry name" value="CHYMOTRYPSIN"/>
</dbReference>
<evidence type="ECO:0000256" key="3">
    <source>
        <dbReference type="SAM" id="SignalP"/>
    </source>
</evidence>
<feature type="chain" id="PRO_5016318631" description="Peptidase S1 domain-containing protein" evidence="3">
    <location>
        <begin position="32"/>
        <end position="579"/>
    </location>
</feature>
<dbReference type="PROSITE" id="PS50240">
    <property type="entry name" value="TRYPSIN_DOM"/>
    <property type="match status" value="1"/>
</dbReference>
<dbReference type="InterPro" id="IPR036426">
    <property type="entry name" value="Bulb-type_lectin_dom_sf"/>
</dbReference>
<keyword evidence="3" id="KW-0732">Signal</keyword>
<comment type="caution">
    <text evidence="6">The sequence shown here is derived from an EMBL/GenBank/DDBJ whole genome shotgun (WGS) entry which is preliminary data.</text>
</comment>
<gene>
    <name evidence="6" type="ORF">C7C45_03930</name>
</gene>
<proteinExistence type="inferred from homology"/>
<dbReference type="InterPro" id="IPR043504">
    <property type="entry name" value="Peptidase_S1_PA_chymotrypsin"/>
</dbReference>
<dbReference type="RefSeq" id="WP_110562250.1">
    <property type="nucleotide sequence ID" value="NZ_PYBV01000005.1"/>
</dbReference>
<evidence type="ECO:0000259" key="5">
    <source>
        <dbReference type="PROSITE" id="PS50927"/>
    </source>
</evidence>
<dbReference type="SUPFAM" id="SSF50494">
    <property type="entry name" value="Trypsin-like serine proteases"/>
    <property type="match status" value="1"/>
</dbReference>
<dbReference type="InterPro" id="IPR009003">
    <property type="entry name" value="Peptidase_S1_PA"/>
</dbReference>
<dbReference type="InterPro" id="IPR001480">
    <property type="entry name" value="Bulb-type_lectin_dom"/>
</dbReference>
<organism evidence="6 7">
    <name type="scientific">Micromonospora arborensis</name>
    <dbReference type="NCBI Taxonomy" id="2116518"/>
    <lineage>
        <taxon>Bacteria</taxon>
        <taxon>Bacillati</taxon>
        <taxon>Actinomycetota</taxon>
        <taxon>Actinomycetes</taxon>
        <taxon>Micromonosporales</taxon>
        <taxon>Micromonosporaceae</taxon>
        <taxon>Micromonospora</taxon>
    </lineage>
</organism>
<comment type="similarity">
    <text evidence="1">Belongs to the peptidase S1 family.</text>
</comment>
<evidence type="ECO:0000259" key="4">
    <source>
        <dbReference type="PROSITE" id="PS50240"/>
    </source>
</evidence>
<dbReference type="Pfam" id="PF00089">
    <property type="entry name" value="Trypsin"/>
    <property type="match status" value="1"/>
</dbReference>
<dbReference type="PANTHER" id="PTHR24276">
    <property type="entry name" value="POLYSERASE-RELATED"/>
    <property type="match status" value="1"/>
</dbReference>
<evidence type="ECO:0008006" key="8">
    <source>
        <dbReference type="Google" id="ProtNLM"/>
    </source>
</evidence>
<feature type="signal peptide" evidence="3">
    <location>
        <begin position="1"/>
        <end position="31"/>
    </location>
</feature>
<dbReference type="GO" id="GO:0004252">
    <property type="term" value="F:serine-type endopeptidase activity"/>
    <property type="evidence" value="ECO:0007669"/>
    <property type="project" value="InterPro"/>
</dbReference>
<dbReference type="PROSITE" id="PS50927">
    <property type="entry name" value="BULB_LECTIN"/>
    <property type="match status" value="1"/>
</dbReference>
<dbReference type="GO" id="GO:0006508">
    <property type="term" value="P:proteolysis"/>
    <property type="evidence" value="ECO:0007669"/>
    <property type="project" value="InterPro"/>
</dbReference>
<dbReference type="SMART" id="SM00108">
    <property type="entry name" value="B_lectin"/>
    <property type="match status" value="1"/>
</dbReference>
<sequence length="579" mass="58986">MSQARKPAGKWLATLTVVTLTSLLAAVPAGAVGGGGAVADGAYPYLAKIDVGGGGPSGRACTGALISPRWVASASSCFAVNGQPITAGPPAAPTTATIGRTDLTTNTGRVLTVMELVPHPDRNLVLARLSAPITTITPVTIGSTAPAVGDVLHVGGYGRTATEWLPDRAHVAAFEVTSVGASTLGIQGQAPGQSSPCKGDAGGPALREVAGRVELVALNHLSWQNGCLGETETRQGATETRLDDIGYWVRQRIAETQSSMPSGECWNCSRSRSLASANDHFSLLLQADGNLVLYVGGLPIWATRTTNGARLANQSDGNVVLYGADGSAVWSTGTFGNGPSTLRLQNDGNLVLYRNSDLAPVWSSGTLLSGSLIRNETGGVAVLAGGAAIWFASPQELAAAGYATTPVVPVSTSWAASLPSMPQSGTLIRNETGGVAVIAGGAAVWFANQDEFRNAGYGTTPSIGVPTAWAVSLPGIPQNGTLIRNETGGVAVVAGGAAMWFPTPEELREAGYGTVPSIGVPTRWALGLLSKPQDGTLVRSGASPQVWRVNGGTRTAVTSGPTENVTTIGVTSLQAIPVA</sequence>
<dbReference type="Gene3D" id="2.40.10.10">
    <property type="entry name" value="Trypsin-like serine proteases"/>
    <property type="match status" value="1"/>
</dbReference>
<feature type="domain" description="Bulb-type lectin" evidence="5">
    <location>
        <begin position="259"/>
        <end position="365"/>
    </location>
</feature>
<reference evidence="6 7" key="1">
    <citation type="submission" date="2018-03" db="EMBL/GenBank/DDBJ databases">
        <title>Bioinformatic expansion and discovery of thiopeptide antibiotics.</title>
        <authorList>
            <person name="Schwalen C.J."/>
            <person name="Hudson G.A."/>
            <person name="Mitchell D.A."/>
        </authorList>
    </citation>
    <scope>NUCLEOTIDE SEQUENCE [LARGE SCALE GENOMIC DNA]</scope>
    <source>
        <strain evidence="6 7">NRRL 8041</strain>
    </source>
</reference>
<protein>
    <recommendedName>
        <fullName evidence="8">Peptidase S1 domain-containing protein</fullName>
    </recommendedName>
</protein>
<dbReference type="Proteomes" id="UP000248333">
    <property type="component" value="Unassembled WGS sequence"/>
</dbReference>
<accession>A0A318NNZ4</accession>
<dbReference type="InterPro" id="IPR050430">
    <property type="entry name" value="Peptidase_S1"/>
</dbReference>
<dbReference type="SMART" id="SM00020">
    <property type="entry name" value="Tryp_SPc"/>
    <property type="match status" value="1"/>
</dbReference>
<evidence type="ECO:0000313" key="6">
    <source>
        <dbReference type="EMBL" id="PYC75034.1"/>
    </source>
</evidence>
<dbReference type="AlphaFoldDB" id="A0A318NNZ4"/>